<gene>
    <name evidence="4" type="ORF">J0S82_009743</name>
</gene>
<feature type="region of interest" description="Disordered" evidence="2">
    <location>
        <begin position="885"/>
        <end position="934"/>
    </location>
</feature>
<dbReference type="Pfam" id="PF01846">
    <property type="entry name" value="FF"/>
    <property type="match status" value="1"/>
</dbReference>
<organism evidence="4 5">
    <name type="scientific">Galemys pyrenaicus</name>
    <name type="common">Iberian desman</name>
    <name type="synonym">Pyrenean desman</name>
    <dbReference type="NCBI Taxonomy" id="202257"/>
    <lineage>
        <taxon>Eukaryota</taxon>
        <taxon>Metazoa</taxon>
        <taxon>Chordata</taxon>
        <taxon>Craniata</taxon>
        <taxon>Vertebrata</taxon>
        <taxon>Euteleostomi</taxon>
        <taxon>Mammalia</taxon>
        <taxon>Eutheria</taxon>
        <taxon>Laurasiatheria</taxon>
        <taxon>Eulipotyphla</taxon>
        <taxon>Talpidae</taxon>
        <taxon>Galemys</taxon>
    </lineage>
</organism>
<dbReference type="AlphaFoldDB" id="A0A8J6DT88"/>
<feature type="compositionally biased region" description="Low complexity" evidence="2">
    <location>
        <begin position="1113"/>
        <end position="1138"/>
    </location>
</feature>
<evidence type="ECO:0000256" key="1">
    <source>
        <dbReference type="ARBA" id="ARBA00022737"/>
    </source>
</evidence>
<dbReference type="PANTHER" id="PTHR15377:SF5">
    <property type="entry name" value="TRANSCRIPTION ELONGATION REGULATOR 1-LIKE PROTEIN"/>
    <property type="match status" value="1"/>
</dbReference>
<dbReference type="PROSITE" id="PS51676">
    <property type="entry name" value="FF"/>
    <property type="match status" value="1"/>
</dbReference>
<dbReference type="InterPro" id="IPR057565">
    <property type="entry name" value="WW_TCRG1_3rd"/>
</dbReference>
<feature type="compositionally biased region" description="Low complexity" evidence="2">
    <location>
        <begin position="1072"/>
        <end position="1083"/>
    </location>
</feature>
<dbReference type="SMART" id="SM00441">
    <property type="entry name" value="FF"/>
    <property type="match status" value="1"/>
</dbReference>
<feature type="region of interest" description="Disordered" evidence="2">
    <location>
        <begin position="349"/>
        <end position="398"/>
    </location>
</feature>
<keyword evidence="5" id="KW-1185">Reference proteome</keyword>
<feature type="non-terminal residue" evidence="4">
    <location>
        <position position="1147"/>
    </location>
</feature>
<dbReference type="GO" id="GO:0005634">
    <property type="term" value="C:nucleus"/>
    <property type="evidence" value="ECO:0007669"/>
    <property type="project" value="TreeGrafter"/>
</dbReference>
<dbReference type="InterPro" id="IPR036517">
    <property type="entry name" value="FF_domain_sf"/>
</dbReference>
<evidence type="ECO:0000313" key="4">
    <source>
        <dbReference type="EMBL" id="KAG8517508.1"/>
    </source>
</evidence>
<dbReference type="Pfam" id="PF23517">
    <property type="entry name" value="WW_TCERG1"/>
    <property type="match status" value="1"/>
</dbReference>
<dbReference type="GO" id="GO:0003712">
    <property type="term" value="F:transcription coregulator activity"/>
    <property type="evidence" value="ECO:0007669"/>
    <property type="project" value="TreeGrafter"/>
</dbReference>
<dbReference type="InterPro" id="IPR045148">
    <property type="entry name" value="TCRG1-like"/>
</dbReference>
<keyword evidence="1" id="KW-0677">Repeat</keyword>
<reference evidence="4" key="1">
    <citation type="journal article" date="2021" name="Evol. Appl.">
        <title>The genome of the Pyrenean desman and the effects of bottlenecks and inbreeding on the genomic landscape of an endangered species.</title>
        <authorList>
            <person name="Escoda L."/>
            <person name="Castresana J."/>
        </authorList>
    </citation>
    <scope>NUCLEOTIDE SEQUENCE</scope>
    <source>
        <strain evidence="4">IBE-C5619</strain>
    </source>
</reference>
<feature type="compositionally biased region" description="Low complexity" evidence="2">
    <location>
        <begin position="63"/>
        <end position="80"/>
    </location>
</feature>
<dbReference type="GO" id="GO:0070063">
    <property type="term" value="F:RNA polymerase binding"/>
    <property type="evidence" value="ECO:0007669"/>
    <property type="project" value="InterPro"/>
</dbReference>
<dbReference type="FunFam" id="1.10.10.440:FF:000001">
    <property type="entry name" value="Transcription elongation regulator 1 like"/>
    <property type="match status" value="1"/>
</dbReference>
<dbReference type="InterPro" id="IPR002713">
    <property type="entry name" value="FF_domain"/>
</dbReference>
<dbReference type="Proteomes" id="UP000700334">
    <property type="component" value="Unassembled WGS sequence"/>
</dbReference>
<dbReference type="FunFam" id="2.20.70.10:FF:000049">
    <property type="entry name" value="Transcription elongation regulator 1-like"/>
    <property type="match status" value="1"/>
</dbReference>
<dbReference type="Gene3D" id="2.20.70.10">
    <property type="match status" value="1"/>
</dbReference>
<dbReference type="SUPFAM" id="SSF81698">
    <property type="entry name" value="FF domain"/>
    <property type="match status" value="1"/>
</dbReference>
<evidence type="ECO:0000256" key="2">
    <source>
        <dbReference type="SAM" id="MobiDB-lite"/>
    </source>
</evidence>
<evidence type="ECO:0000259" key="3">
    <source>
        <dbReference type="PROSITE" id="PS51676"/>
    </source>
</evidence>
<feature type="region of interest" description="Disordered" evidence="2">
    <location>
        <begin position="1"/>
        <end position="81"/>
    </location>
</feature>
<feature type="region of interest" description="Disordered" evidence="2">
    <location>
        <begin position="1036"/>
        <end position="1147"/>
    </location>
</feature>
<feature type="region of interest" description="Disordered" evidence="2">
    <location>
        <begin position="153"/>
        <end position="187"/>
    </location>
</feature>
<feature type="compositionally biased region" description="Low complexity" evidence="2">
    <location>
        <begin position="153"/>
        <end position="164"/>
    </location>
</feature>
<accession>A0A8J6DT88</accession>
<name>A0A8J6DT88_GALPY</name>
<feature type="compositionally biased region" description="Pro residues" evidence="2">
    <location>
        <begin position="26"/>
        <end position="35"/>
    </location>
</feature>
<sequence length="1147" mass="121500">GRSERPRRGTKRVRSGARAAAGPHLGRPPPPPPAPRPRRARAAPARGCRMLVGARLQRRRRQLQQQQQPRRRQPLLWPMNADPPPPPPWLWMVPGSARLLGLGAGVLPPPVLLASAQPLTAPPLPGLPGCWPAPGEPLLPLLPLPSAPDHAAAAAAAAAHHPALSGQVKRPRPASASAPLVPSPSRPLWPARRAPAVAVLRAGASAQPGRPASEAKFTLRRPVLPLGGLGRVWAGPWPSAALRAPPESGVGARTSLARVAVQREVLKWPPEPACGRGPGLTHLPELTTFTRCSPSRPGLRLQAAPCVVLGLQLVLGWGDGLARRGHCSHGQWRKAEKALAIFHTCGCQSTSRGKRREDRLSGGDPASPRVPWVASRSARTRRNTAQMGEQRRLLPSSRHAAGRARSGHLLMALCSEWLLGGHSPPIGLSPSCTVELVPIFPHVCPAALPRPVGKGWIDKRTPDCKLFLNNSFALDSTWIYPEDSRWLHGHDRPRLLTSQVAVALCRPAPASRPLPAVAAVAPQPVPGACPGGPNIAFAAAAVVSVDPQGPPGPPGVQPCHVLAWAPLKAPRRPGLLSGRSREPGRAPRPPALLLHPERASPAGDPGDQEPPGLLVSSEDGAAKGSRPVASTPVPGCVVWTGDDRVFFFNPTMQLSVWEKPGDLRSHGDLERILGDPPHKRKLQAAAAEMDGGGPGSRTPPRTLLPLEQRAAHFRDMLLQRGVSAFSTWGKELHKIVFDPRYLLLNSEERRQIFEQFVKTRAKEESREKRSKLLLAREGFRRLLEESKVSPRGGRLLPPTECQSSWAPLEPRVARRAGAASPPARLPNLGCARRPRARLPNLGCARRPRAPAAQLRPWSSRPRLLAAAPGPSRGAGHAVHGAPLGPLGLATARPRGCPAPQVPGRVSLRQAGSQGDGRGARRTRSSLGSASRPRAWTSRGFRAGFRPVLLYRGGVRTEPHTVFTRAPCAALVAASRSPHLRGPGPRACGRSSSGRCPARGPAGQPWAPVLGCPPGPCAALPAGPAWPGPAPLVPLSEAPWPQHSRGWERGRSTPAAGADVGGQRGRRSRRARASSGRRGVAGLRPSGRGQVSREPCWVVGCDGAGAGVWGSRAPPSGGSRWQGGSQPGQQPWGQGSAGSTCTERSPGP</sequence>
<evidence type="ECO:0000313" key="5">
    <source>
        <dbReference type="Proteomes" id="UP000700334"/>
    </source>
</evidence>
<dbReference type="OrthoDB" id="63972at2759"/>
<feature type="region of interest" description="Disordered" evidence="2">
    <location>
        <begin position="572"/>
        <end position="633"/>
    </location>
</feature>
<feature type="domain" description="FF" evidence="3">
    <location>
        <begin position="706"/>
        <end position="759"/>
    </location>
</feature>
<dbReference type="PANTHER" id="PTHR15377">
    <property type="entry name" value="TRANSCRIPTION ELONGATION REGULATOR 1"/>
    <property type="match status" value="1"/>
</dbReference>
<protein>
    <submittedName>
        <fullName evidence="4">Transcription elongation regulator 1-like protein</fullName>
    </submittedName>
</protein>
<dbReference type="Gene3D" id="1.10.10.440">
    <property type="entry name" value="FF domain"/>
    <property type="match status" value="1"/>
</dbReference>
<dbReference type="EMBL" id="JAGFMF010011658">
    <property type="protein sequence ID" value="KAG8517508.1"/>
    <property type="molecule type" value="Genomic_DNA"/>
</dbReference>
<feature type="compositionally biased region" description="Low complexity" evidence="2">
    <location>
        <begin position="16"/>
        <end position="25"/>
    </location>
</feature>
<comment type="caution">
    <text evidence="4">The sequence shown here is derived from an EMBL/GenBank/DDBJ whole genome shotgun (WGS) entry which is preliminary data.</text>
</comment>
<proteinExistence type="predicted"/>
<feature type="region of interest" description="Disordered" evidence="2">
    <location>
        <begin position="976"/>
        <end position="1002"/>
    </location>
</feature>